<name>A0A9I9E6L5_CUCME</name>
<protein>
    <submittedName>
        <fullName evidence="1">Uncharacterized protein</fullName>
    </submittedName>
</protein>
<reference evidence="1" key="1">
    <citation type="submission" date="2023-03" db="UniProtKB">
        <authorList>
            <consortium name="EnsemblPlants"/>
        </authorList>
    </citation>
    <scope>IDENTIFICATION</scope>
</reference>
<organism evidence="1">
    <name type="scientific">Cucumis melo</name>
    <name type="common">Muskmelon</name>
    <dbReference type="NCBI Taxonomy" id="3656"/>
    <lineage>
        <taxon>Eukaryota</taxon>
        <taxon>Viridiplantae</taxon>
        <taxon>Streptophyta</taxon>
        <taxon>Embryophyta</taxon>
        <taxon>Tracheophyta</taxon>
        <taxon>Spermatophyta</taxon>
        <taxon>Magnoliopsida</taxon>
        <taxon>eudicotyledons</taxon>
        <taxon>Gunneridae</taxon>
        <taxon>Pentapetalae</taxon>
        <taxon>rosids</taxon>
        <taxon>fabids</taxon>
        <taxon>Cucurbitales</taxon>
        <taxon>Cucurbitaceae</taxon>
        <taxon>Benincaseae</taxon>
        <taxon>Cucumis</taxon>
    </lineage>
</organism>
<dbReference type="EnsemblPlants" id="MELO3C029486.2.1">
    <property type="protein sequence ID" value="MELO3C029486.2.1"/>
    <property type="gene ID" value="MELO3C029486.2"/>
</dbReference>
<evidence type="ECO:0000313" key="1">
    <source>
        <dbReference type="EnsemblPlants" id="MELO3C029486.2.1"/>
    </source>
</evidence>
<proteinExistence type="predicted"/>
<sequence length="51" mass="5848">VLNPKCSLGFDTLLPHTTLNFHKAKSPQVELKYDEEEYDEARQSSITINLL</sequence>
<dbReference type="AlphaFoldDB" id="A0A9I9E6L5"/>
<dbReference type="Gramene" id="MELO3C029486.2.1">
    <property type="protein sequence ID" value="MELO3C029486.2.1"/>
    <property type="gene ID" value="MELO3C029486.2"/>
</dbReference>
<accession>A0A9I9E6L5</accession>